<dbReference type="InterPro" id="IPR025662">
    <property type="entry name" value="Sigma_54_int_dom_ATP-bd_1"/>
</dbReference>
<dbReference type="InterPro" id="IPR027417">
    <property type="entry name" value="P-loop_NTPase"/>
</dbReference>
<dbReference type="PANTHER" id="PTHR32071">
    <property type="entry name" value="TRANSCRIPTIONAL REGULATORY PROTEIN"/>
    <property type="match status" value="1"/>
</dbReference>
<dbReference type="SUPFAM" id="SSF52540">
    <property type="entry name" value="P-loop containing nucleoside triphosphate hydrolases"/>
    <property type="match status" value="1"/>
</dbReference>
<dbReference type="PROSITE" id="PS00675">
    <property type="entry name" value="SIGMA54_INTERACT_1"/>
    <property type="match status" value="1"/>
</dbReference>
<dbReference type="Pfam" id="PF13426">
    <property type="entry name" value="PAS_9"/>
    <property type="match status" value="1"/>
</dbReference>
<dbReference type="CDD" id="cd00009">
    <property type="entry name" value="AAA"/>
    <property type="match status" value="1"/>
</dbReference>
<dbReference type="Proteomes" id="UP000199230">
    <property type="component" value="Unassembled WGS sequence"/>
</dbReference>
<dbReference type="PROSITE" id="PS00688">
    <property type="entry name" value="SIGMA54_INTERACT_3"/>
    <property type="match status" value="1"/>
</dbReference>
<keyword evidence="9" id="KW-1185">Reference proteome</keyword>
<feature type="coiled-coil region" evidence="5">
    <location>
        <begin position="274"/>
        <end position="301"/>
    </location>
</feature>
<gene>
    <name evidence="8" type="ORF">SAMN05192546_10978</name>
</gene>
<dbReference type="OrthoDB" id="9803970at2"/>
<dbReference type="GO" id="GO:0006355">
    <property type="term" value="P:regulation of DNA-templated transcription"/>
    <property type="evidence" value="ECO:0007669"/>
    <property type="project" value="InterPro"/>
</dbReference>
<dbReference type="Pfam" id="PF00158">
    <property type="entry name" value="Sigma54_activat"/>
    <property type="match status" value="1"/>
</dbReference>
<evidence type="ECO:0000256" key="4">
    <source>
        <dbReference type="ARBA" id="ARBA00023163"/>
    </source>
</evidence>
<dbReference type="InterPro" id="IPR025944">
    <property type="entry name" value="Sigma_54_int_dom_CS"/>
</dbReference>
<dbReference type="SUPFAM" id="SSF46689">
    <property type="entry name" value="Homeodomain-like"/>
    <property type="match status" value="1"/>
</dbReference>
<feature type="domain" description="PAS" evidence="7">
    <location>
        <begin position="4"/>
        <end position="48"/>
    </location>
</feature>
<dbReference type="GO" id="GO:0005524">
    <property type="term" value="F:ATP binding"/>
    <property type="evidence" value="ECO:0007669"/>
    <property type="project" value="UniProtKB-KW"/>
</dbReference>
<dbReference type="PROSITE" id="PS50112">
    <property type="entry name" value="PAS"/>
    <property type="match status" value="1"/>
</dbReference>
<keyword evidence="5" id="KW-0175">Coiled coil</keyword>
<dbReference type="Pfam" id="PF25601">
    <property type="entry name" value="AAA_lid_14"/>
    <property type="match status" value="1"/>
</dbReference>
<feature type="domain" description="Sigma-54 factor interaction" evidence="6">
    <location>
        <begin position="307"/>
        <end position="537"/>
    </location>
</feature>
<dbReference type="CDD" id="cd00130">
    <property type="entry name" value="PAS"/>
    <property type="match status" value="1"/>
</dbReference>
<evidence type="ECO:0000313" key="8">
    <source>
        <dbReference type="EMBL" id="SDZ12652.1"/>
    </source>
</evidence>
<evidence type="ECO:0000256" key="1">
    <source>
        <dbReference type="ARBA" id="ARBA00022741"/>
    </source>
</evidence>
<dbReference type="AlphaFoldDB" id="A0A1H3QGJ8"/>
<dbReference type="Gene3D" id="3.30.450.20">
    <property type="entry name" value="PAS domain"/>
    <property type="match status" value="1"/>
</dbReference>
<dbReference type="SMART" id="SM00091">
    <property type="entry name" value="PAS"/>
    <property type="match status" value="1"/>
</dbReference>
<dbReference type="InterPro" id="IPR000014">
    <property type="entry name" value="PAS"/>
</dbReference>
<reference evidence="8 9" key="1">
    <citation type="submission" date="2016-10" db="EMBL/GenBank/DDBJ databases">
        <authorList>
            <person name="de Groot N.N."/>
        </authorList>
    </citation>
    <scope>NUCLEOTIDE SEQUENCE [LARGE SCALE GENOMIC DNA]</scope>
    <source>
        <strain evidence="8 9">APO</strain>
    </source>
</reference>
<dbReference type="Gene3D" id="3.40.50.300">
    <property type="entry name" value="P-loop containing nucleotide triphosphate hydrolases"/>
    <property type="match status" value="1"/>
</dbReference>
<dbReference type="InterPro" id="IPR058031">
    <property type="entry name" value="AAA_lid_NorR"/>
</dbReference>
<evidence type="ECO:0000256" key="3">
    <source>
        <dbReference type="ARBA" id="ARBA00023015"/>
    </source>
</evidence>
<dbReference type="PROSITE" id="PS50045">
    <property type="entry name" value="SIGMA54_INTERACT_4"/>
    <property type="match status" value="1"/>
</dbReference>
<dbReference type="Gene3D" id="1.10.10.60">
    <property type="entry name" value="Homeodomain-like"/>
    <property type="match status" value="1"/>
</dbReference>
<keyword evidence="4" id="KW-0804">Transcription</keyword>
<protein>
    <submittedName>
        <fullName evidence="8">PAS domain S-box-containing protein</fullName>
    </submittedName>
</protein>
<evidence type="ECO:0000256" key="5">
    <source>
        <dbReference type="SAM" id="Coils"/>
    </source>
</evidence>
<dbReference type="InterPro" id="IPR002078">
    <property type="entry name" value="Sigma_54_int"/>
</dbReference>
<evidence type="ECO:0000259" key="6">
    <source>
        <dbReference type="PROSITE" id="PS50045"/>
    </source>
</evidence>
<keyword evidence="2" id="KW-0067">ATP-binding</keyword>
<keyword evidence="3" id="KW-0805">Transcription regulation</keyword>
<keyword evidence="1" id="KW-0547">Nucleotide-binding</keyword>
<organism evidence="8 9">
    <name type="scientific">Tindallia californiensis</name>
    <dbReference type="NCBI Taxonomy" id="159292"/>
    <lineage>
        <taxon>Bacteria</taxon>
        <taxon>Bacillati</taxon>
        <taxon>Bacillota</taxon>
        <taxon>Clostridia</taxon>
        <taxon>Peptostreptococcales</taxon>
        <taxon>Tindalliaceae</taxon>
        <taxon>Tindallia</taxon>
    </lineage>
</organism>
<dbReference type="InterPro" id="IPR035965">
    <property type="entry name" value="PAS-like_dom_sf"/>
</dbReference>
<name>A0A1H3QGJ8_9FIRM</name>
<evidence type="ECO:0000313" key="9">
    <source>
        <dbReference type="Proteomes" id="UP000199230"/>
    </source>
</evidence>
<dbReference type="STRING" id="159292.SAMN05192546_10978"/>
<proteinExistence type="predicted"/>
<dbReference type="NCBIfam" id="TIGR00229">
    <property type="entry name" value="sensory_box"/>
    <property type="match status" value="1"/>
</dbReference>
<evidence type="ECO:0000256" key="2">
    <source>
        <dbReference type="ARBA" id="ARBA00022840"/>
    </source>
</evidence>
<accession>A0A1H3QGJ8</accession>
<dbReference type="SMART" id="SM00382">
    <property type="entry name" value="AAA"/>
    <property type="match status" value="1"/>
</dbReference>
<dbReference type="FunFam" id="3.40.50.300:FF:000006">
    <property type="entry name" value="DNA-binding transcriptional regulator NtrC"/>
    <property type="match status" value="1"/>
</dbReference>
<sequence length="620" mass="69910">MLEKYGFMKQFVDMMSEGFIFIDDQGIIQFYNKKAKEIFGLTEDDGIGHPAGQLEKGDIVILGITGVRKDDGGMEREDFEKIGIKNDQIDPKVALLGMGSYDDTSEGICKIQKGNYDHLELKQKFLGHWIEIKIDQVKKVVWIRVDEKSFPLPFKKDIAHMVCLCKKTGKVKFYQTRGYTAKGESVKELLMKTPYRAKRVGSGFDVVGKSIFDIHQDDNQMIKSFVHVAKGGSERYIDQLTEINGYTTLCTINPLNDQTGRVGAVLKVEDVSEVKQIMGERDEALSKLTQAQKQLQQEQGIEGFKNIHGSSDAITHVKKLAYKASQSASTVLMTGESGTGKTILAKEIHDAGIYAAEPFVQVNCGGIPESLIESELFGYEEGAFTGAKKQGKQGMFTLAKAGTVFLDEIGELPLMLQSKLLEVLQSKSFYPVGGNKKIHFSGRVIVATNRNLENEISKGKFREDLFYRINVFPIDIPPLRERKEDIYAIVNHLLPKLRKRVGCEAETISPEAMRKMIAYDWPGNVRELENTLEHSLHFMDGKTLFSKHLMMETKRTSNTRIFDPTKSNAIDFNLKKAVQEAEKTAIQQALKITNNQHKEAWELLGIKKTAFYDKLKKYNL</sequence>
<dbReference type="SUPFAM" id="SSF55785">
    <property type="entry name" value="PYP-like sensor domain (PAS domain)"/>
    <property type="match status" value="1"/>
</dbReference>
<dbReference type="InterPro" id="IPR009057">
    <property type="entry name" value="Homeodomain-like_sf"/>
</dbReference>
<dbReference type="Gene3D" id="1.10.8.60">
    <property type="match status" value="1"/>
</dbReference>
<dbReference type="EMBL" id="FNPV01000009">
    <property type="protein sequence ID" value="SDZ12652.1"/>
    <property type="molecule type" value="Genomic_DNA"/>
</dbReference>
<dbReference type="InterPro" id="IPR003593">
    <property type="entry name" value="AAA+_ATPase"/>
</dbReference>
<evidence type="ECO:0000259" key="7">
    <source>
        <dbReference type="PROSITE" id="PS50112"/>
    </source>
</evidence>